<dbReference type="Proteomes" id="UP000467840">
    <property type="component" value="Chromosome 3"/>
</dbReference>
<gene>
    <name evidence="3" type="ORF">GH714_009659</name>
</gene>
<accession>A0A6A6KAW2</accession>
<dbReference type="PANTHER" id="PTHR45717">
    <property type="entry name" value="OS12G0527900 PROTEIN"/>
    <property type="match status" value="1"/>
</dbReference>
<dbReference type="GO" id="GO:0003729">
    <property type="term" value="F:mRNA binding"/>
    <property type="evidence" value="ECO:0007669"/>
    <property type="project" value="UniProtKB-ARBA"/>
</dbReference>
<evidence type="ECO:0000313" key="3">
    <source>
        <dbReference type="EMBL" id="KAF2286011.1"/>
    </source>
</evidence>
<protein>
    <recommendedName>
        <fullName evidence="5">Pentacotripeptide-repeat region of PRORP domain-containing protein</fullName>
    </recommendedName>
</protein>
<evidence type="ECO:0008006" key="5">
    <source>
        <dbReference type="Google" id="ProtNLM"/>
    </source>
</evidence>
<dbReference type="EMBL" id="JAAGAX010000017">
    <property type="protein sequence ID" value="KAF2286011.1"/>
    <property type="molecule type" value="Genomic_DNA"/>
</dbReference>
<organism evidence="3 4">
    <name type="scientific">Hevea brasiliensis</name>
    <name type="common">Para rubber tree</name>
    <name type="synonym">Siphonia brasiliensis</name>
    <dbReference type="NCBI Taxonomy" id="3981"/>
    <lineage>
        <taxon>Eukaryota</taxon>
        <taxon>Viridiplantae</taxon>
        <taxon>Streptophyta</taxon>
        <taxon>Embryophyta</taxon>
        <taxon>Tracheophyta</taxon>
        <taxon>Spermatophyta</taxon>
        <taxon>Magnoliopsida</taxon>
        <taxon>eudicotyledons</taxon>
        <taxon>Gunneridae</taxon>
        <taxon>Pentapetalae</taxon>
        <taxon>rosids</taxon>
        <taxon>fabids</taxon>
        <taxon>Malpighiales</taxon>
        <taxon>Euphorbiaceae</taxon>
        <taxon>Crotonoideae</taxon>
        <taxon>Micrandreae</taxon>
        <taxon>Hevea</taxon>
    </lineage>
</organism>
<comment type="caution">
    <text evidence="3">The sequence shown here is derived from an EMBL/GenBank/DDBJ whole genome shotgun (WGS) entry which is preliminary data.</text>
</comment>
<keyword evidence="2" id="KW-0677">Repeat</keyword>
<sequence length="274" mass="31053">MKENGVSPDNFSYRICMNSCAARSDLSGVEKILEEMDNQPHISVDWITYSTVANIYIKAGLKERALVYLKKCEEKVTKDALGYNHLVSLYASLGNKEMMRLWGLAKAKCKKQVNRDYITMLGSLVKLGELEEAEKLLQEWESSCQCYDFRVPNVLLIGYCQKGLVEKAEAMLRDIVKKQKTATPNKNKGWRPKPTLISSILSWLADNGDAEDVEAFVSSLENKVPKDRELYHTLVKAYVRGGKQVNGLLESMKADKIDVDEETKTILSLRQQEC</sequence>
<keyword evidence="4" id="KW-1185">Reference proteome</keyword>
<dbReference type="AlphaFoldDB" id="A0A6A6KAW2"/>
<dbReference type="InterPro" id="IPR011990">
    <property type="entry name" value="TPR-like_helical_dom_sf"/>
</dbReference>
<evidence type="ECO:0000256" key="2">
    <source>
        <dbReference type="ARBA" id="ARBA00022737"/>
    </source>
</evidence>
<evidence type="ECO:0000313" key="4">
    <source>
        <dbReference type="Proteomes" id="UP000467840"/>
    </source>
</evidence>
<comment type="similarity">
    <text evidence="1">Belongs to the PPR family. P subfamily.</text>
</comment>
<name>A0A6A6KAW2_HEVBR</name>
<dbReference type="Gene3D" id="1.25.40.10">
    <property type="entry name" value="Tetratricopeptide repeat domain"/>
    <property type="match status" value="3"/>
</dbReference>
<dbReference type="Pfam" id="PF01535">
    <property type="entry name" value="PPR"/>
    <property type="match status" value="3"/>
</dbReference>
<dbReference type="InterPro" id="IPR002885">
    <property type="entry name" value="PPR_rpt"/>
</dbReference>
<dbReference type="PANTHER" id="PTHR45717:SF7">
    <property type="entry name" value="PENTACOTRIPEPTIDE-REPEAT REGION OF PRORP DOMAIN-CONTAINING PROTEIN"/>
    <property type="match status" value="1"/>
</dbReference>
<dbReference type="GO" id="GO:0005739">
    <property type="term" value="C:mitochondrion"/>
    <property type="evidence" value="ECO:0007669"/>
    <property type="project" value="TreeGrafter"/>
</dbReference>
<evidence type="ECO:0000256" key="1">
    <source>
        <dbReference type="ARBA" id="ARBA00007626"/>
    </source>
</evidence>
<dbReference type="SUPFAM" id="SSF48452">
    <property type="entry name" value="TPR-like"/>
    <property type="match status" value="1"/>
</dbReference>
<reference evidence="3 4" key="1">
    <citation type="journal article" date="2020" name="Mol. Plant">
        <title>The Chromosome-Based Rubber Tree Genome Provides New Insights into Spurge Genome Evolution and Rubber Biosynthesis.</title>
        <authorList>
            <person name="Liu J."/>
            <person name="Shi C."/>
            <person name="Shi C.C."/>
            <person name="Li W."/>
            <person name="Zhang Q.J."/>
            <person name="Zhang Y."/>
            <person name="Li K."/>
            <person name="Lu H.F."/>
            <person name="Shi C."/>
            <person name="Zhu S.T."/>
            <person name="Xiao Z.Y."/>
            <person name="Nan H."/>
            <person name="Yue Y."/>
            <person name="Zhu X.G."/>
            <person name="Wu Y."/>
            <person name="Hong X.N."/>
            <person name="Fan G.Y."/>
            <person name="Tong Y."/>
            <person name="Zhang D."/>
            <person name="Mao C.L."/>
            <person name="Liu Y.L."/>
            <person name="Hao S.J."/>
            <person name="Liu W.Q."/>
            <person name="Lv M.Q."/>
            <person name="Zhang H.B."/>
            <person name="Liu Y."/>
            <person name="Hu-Tang G.R."/>
            <person name="Wang J.P."/>
            <person name="Wang J.H."/>
            <person name="Sun Y.H."/>
            <person name="Ni S.B."/>
            <person name="Chen W.B."/>
            <person name="Zhang X.C."/>
            <person name="Jiao Y.N."/>
            <person name="Eichler E.E."/>
            <person name="Li G.H."/>
            <person name="Liu X."/>
            <person name="Gao L.Z."/>
        </authorList>
    </citation>
    <scope>NUCLEOTIDE SEQUENCE [LARGE SCALE GENOMIC DNA]</scope>
    <source>
        <strain evidence="4">cv. GT1</strain>
        <tissue evidence="3">Leaf</tissue>
    </source>
</reference>
<proteinExistence type="inferred from homology"/>